<dbReference type="AlphaFoldDB" id="A0A9N9B9K8"/>
<dbReference type="EMBL" id="CAJVPJ010000845">
    <property type="protein sequence ID" value="CAG8560180.1"/>
    <property type="molecule type" value="Genomic_DNA"/>
</dbReference>
<comment type="caution">
    <text evidence="1">The sequence shown here is derived from an EMBL/GenBank/DDBJ whole genome shotgun (WGS) entry which is preliminary data.</text>
</comment>
<proteinExistence type="predicted"/>
<reference evidence="1" key="1">
    <citation type="submission" date="2021-06" db="EMBL/GenBank/DDBJ databases">
        <authorList>
            <person name="Kallberg Y."/>
            <person name="Tangrot J."/>
            <person name="Rosling A."/>
        </authorList>
    </citation>
    <scope>NUCLEOTIDE SEQUENCE</scope>
    <source>
        <strain evidence="1">IA702</strain>
    </source>
</reference>
<dbReference type="Proteomes" id="UP000789572">
    <property type="component" value="Unassembled WGS sequence"/>
</dbReference>
<dbReference type="Pfam" id="PF04749">
    <property type="entry name" value="PLAC8"/>
    <property type="match status" value="1"/>
</dbReference>
<name>A0A9N9B9K8_9GLOM</name>
<protein>
    <submittedName>
        <fullName evidence="1">3733_t:CDS:1</fullName>
    </submittedName>
</protein>
<sequence>MSYEPKEYPVQQAVYTPQPGMSIPQAQPQAVPKSQGGYNCCLRIMTRGDIRARKGINGSCMGDCCTHFCCGCCALIQERREFDD</sequence>
<evidence type="ECO:0000313" key="1">
    <source>
        <dbReference type="EMBL" id="CAG8560180.1"/>
    </source>
</evidence>
<dbReference type="InterPro" id="IPR006461">
    <property type="entry name" value="PLAC_motif_containing"/>
</dbReference>
<dbReference type="NCBIfam" id="TIGR01571">
    <property type="entry name" value="A_thal_Cys_rich"/>
    <property type="match status" value="1"/>
</dbReference>
<evidence type="ECO:0000313" key="2">
    <source>
        <dbReference type="Proteomes" id="UP000789572"/>
    </source>
</evidence>
<dbReference type="OrthoDB" id="1045822at2759"/>
<keyword evidence="2" id="KW-1185">Reference proteome</keyword>
<gene>
    <name evidence="1" type="ORF">POCULU_LOCUS5468</name>
</gene>
<accession>A0A9N9B9K8</accession>
<organism evidence="1 2">
    <name type="scientific">Paraglomus occultum</name>
    <dbReference type="NCBI Taxonomy" id="144539"/>
    <lineage>
        <taxon>Eukaryota</taxon>
        <taxon>Fungi</taxon>
        <taxon>Fungi incertae sedis</taxon>
        <taxon>Mucoromycota</taxon>
        <taxon>Glomeromycotina</taxon>
        <taxon>Glomeromycetes</taxon>
        <taxon>Paraglomerales</taxon>
        <taxon>Paraglomeraceae</taxon>
        <taxon>Paraglomus</taxon>
    </lineage>
</organism>